<dbReference type="EMBL" id="JAEPRE010000292">
    <property type="protein sequence ID" value="KAG2229251.1"/>
    <property type="molecule type" value="Genomic_DNA"/>
</dbReference>
<sequence length="341" mass="37570">MDQPGGIKVVDAEPQQTPNAQASSMNANALLNNTLDGFANLSSRFNPFAQKLNKGLGQVRQYAQEKLGTAENVTELPQEYKDLEKRLDAVRTVQTNLLKVSRTYSNSSYDYPVQLQESLIGMTNTVTNTVTREIQHLALSSTTSAADRAAAATAPTTTTTTIEEPKTLLHGLARVAAQGSESIGVDEPLGTALFKYATITEKVADARVKMDHQIVEKFNKPVQSTLNSSIEQALKARRNVQSIRLSLDACKARYRSARPERSEVARLEVEQAEDQFVAAVEEATNLMKAALENPEPFRNLADLVAAQLQYFKEAQELLSDLAPELDEIQVTQESLYRNNRA</sequence>
<dbReference type="Gene3D" id="1.20.1270.60">
    <property type="entry name" value="Arfaptin homology (AH) domain/BAR domain"/>
    <property type="match status" value="1"/>
</dbReference>
<keyword evidence="3" id="KW-1185">Reference proteome</keyword>
<name>A0A8H7VNP4_9FUNG</name>
<dbReference type="Proteomes" id="UP000613177">
    <property type="component" value="Unassembled WGS sequence"/>
</dbReference>
<feature type="domain" description="BAR" evidence="1">
    <location>
        <begin position="51"/>
        <end position="327"/>
    </location>
</feature>
<evidence type="ECO:0000259" key="1">
    <source>
        <dbReference type="SMART" id="SM00721"/>
    </source>
</evidence>
<comment type="caution">
    <text evidence="2">The sequence shown here is derived from an EMBL/GenBank/DDBJ whole genome shotgun (WGS) entry which is preliminary data.</text>
</comment>
<proteinExistence type="predicted"/>
<dbReference type="AlphaFoldDB" id="A0A8H7VNP4"/>
<dbReference type="InterPro" id="IPR027267">
    <property type="entry name" value="AH/BAR_dom_sf"/>
</dbReference>
<gene>
    <name evidence="2" type="ORF">INT48_002829</name>
</gene>
<evidence type="ECO:0000313" key="2">
    <source>
        <dbReference type="EMBL" id="KAG2229251.1"/>
    </source>
</evidence>
<evidence type="ECO:0000313" key="3">
    <source>
        <dbReference type="Proteomes" id="UP000613177"/>
    </source>
</evidence>
<accession>A0A8H7VNP4</accession>
<dbReference type="GO" id="GO:0005737">
    <property type="term" value="C:cytoplasm"/>
    <property type="evidence" value="ECO:0007669"/>
    <property type="project" value="InterPro"/>
</dbReference>
<dbReference type="OrthoDB" id="5549748at2759"/>
<protein>
    <recommendedName>
        <fullName evidence="1">BAR domain-containing protein</fullName>
    </recommendedName>
</protein>
<organism evidence="2 3">
    <name type="scientific">Thamnidium elegans</name>
    <dbReference type="NCBI Taxonomy" id="101142"/>
    <lineage>
        <taxon>Eukaryota</taxon>
        <taxon>Fungi</taxon>
        <taxon>Fungi incertae sedis</taxon>
        <taxon>Mucoromycota</taxon>
        <taxon>Mucoromycotina</taxon>
        <taxon>Mucoromycetes</taxon>
        <taxon>Mucorales</taxon>
        <taxon>Mucorineae</taxon>
        <taxon>Mucoraceae</taxon>
        <taxon>Thamnidium</taxon>
    </lineage>
</organism>
<dbReference type="InterPro" id="IPR018859">
    <property type="entry name" value="BAR_dom-cont"/>
</dbReference>
<reference evidence="2" key="1">
    <citation type="submission" date="2021-01" db="EMBL/GenBank/DDBJ databases">
        <title>Metabolic potential, ecology and presence of endohyphal bacteria is reflected in genomic diversity of Mucoromycotina.</title>
        <authorList>
            <person name="Muszewska A."/>
            <person name="Okrasinska A."/>
            <person name="Steczkiewicz K."/>
            <person name="Drgas O."/>
            <person name="Orlowska M."/>
            <person name="Perlinska-Lenart U."/>
            <person name="Aleksandrzak-Piekarczyk T."/>
            <person name="Szatraj K."/>
            <person name="Zielenkiewicz U."/>
            <person name="Pilsyk S."/>
            <person name="Malc E."/>
            <person name="Mieczkowski P."/>
            <person name="Kruszewska J.S."/>
            <person name="Biernat P."/>
            <person name="Pawlowska J."/>
        </authorList>
    </citation>
    <scope>NUCLEOTIDE SEQUENCE</scope>
    <source>
        <strain evidence="2">WA0000018081</strain>
    </source>
</reference>
<dbReference type="InterPro" id="IPR004148">
    <property type="entry name" value="BAR_dom"/>
</dbReference>
<dbReference type="Pfam" id="PF10455">
    <property type="entry name" value="BAR_2"/>
    <property type="match status" value="1"/>
</dbReference>
<dbReference type="SMART" id="SM00721">
    <property type="entry name" value="BAR"/>
    <property type="match status" value="1"/>
</dbReference>
<dbReference type="SUPFAM" id="SSF103657">
    <property type="entry name" value="BAR/IMD domain-like"/>
    <property type="match status" value="1"/>
</dbReference>